<accession>A0ABR0PPK1</accession>
<proteinExistence type="predicted"/>
<protein>
    <submittedName>
        <fullName evidence="1">Uncharacterized protein</fullName>
    </submittedName>
</protein>
<dbReference type="EMBL" id="JARKNE010000006">
    <property type="protein sequence ID" value="KAK5826288.1"/>
    <property type="molecule type" value="Genomic_DNA"/>
</dbReference>
<comment type="caution">
    <text evidence="1">The sequence shown here is derived from an EMBL/GenBank/DDBJ whole genome shotgun (WGS) entry which is preliminary data.</text>
</comment>
<gene>
    <name evidence="1" type="ORF">PVK06_021205</name>
</gene>
<evidence type="ECO:0000313" key="1">
    <source>
        <dbReference type="EMBL" id="KAK5826288.1"/>
    </source>
</evidence>
<dbReference type="Proteomes" id="UP001358586">
    <property type="component" value="Chromosome 6"/>
</dbReference>
<reference evidence="1 2" key="1">
    <citation type="submission" date="2023-03" db="EMBL/GenBank/DDBJ databases">
        <title>WGS of Gossypium arboreum.</title>
        <authorList>
            <person name="Yu D."/>
        </authorList>
    </citation>
    <scope>NUCLEOTIDE SEQUENCE [LARGE SCALE GENOMIC DNA]</scope>
    <source>
        <tissue evidence="1">Leaf</tissue>
    </source>
</reference>
<evidence type="ECO:0000313" key="2">
    <source>
        <dbReference type="Proteomes" id="UP001358586"/>
    </source>
</evidence>
<name>A0ABR0PPK1_GOSAR</name>
<keyword evidence="2" id="KW-1185">Reference proteome</keyword>
<sequence>MKDFQALVREIEILGHAYFGPVFTWPNNQLNRPIVKKLDRVLVNATWLQFLPHSRVEFAALGGDPMLKFFTKLKRLKLVLKMLNTKAFGNIFARVKAKVEELESLQLALLRDDLVRNGHTD</sequence>
<organism evidence="1 2">
    <name type="scientific">Gossypium arboreum</name>
    <name type="common">Tree cotton</name>
    <name type="synonym">Gossypium nanking</name>
    <dbReference type="NCBI Taxonomy" id="29729"/>
    <lineage>
        <taxon>Eukaryota</taxon>
        <taxon>Viridiplantae</taxon>
        <taxon>Streptophyta</taxon>
        <taxon>Embryophyta</taxon>
        <taxon>Tracheophyta</taxon>
        <taxon>Spermatophyta</taxon>
        <taxon>Magnoliopsida</taxon>
        <taxon>eudicotyledons</taxon>
        <taxon>Gunneridae</taxon>
        <taxon>Pentapetalae</taxon>
        <taxon>rosids</taxon>
        <taxon>malvids</taxon>
        <taxon>Malvales</taxon>
        <taxon>Malvaceae</taxon>
        <taxon>Malvoideae</taxon>
        <taxon>Gossypium</taxon>
    </lineage>
</organism>